<dbReference type="SUPFAM" id="SSF46689">
    <property type="entry name" value="Homeodomain-like"/>
    <property type="match status" value="2"/>
</dbReference>
<dbReference type="SMART" id="SM00342">
    <property type="entry name" value="HTH_ARAC"/>
    <property type="match status" value="1"/>
</dbReference>
<organism evidence="6 7">
    <name type="scientific">Paenibacillus roseopurpureus</name>
    <dbReference type="NCBI Taxonomy" id="2918901"/>
    <lineage>
        <taxon>Bacteria</taxon>
        <taxon>Bacillati</taxon>
        <taxon>Bacillota</taxon>
        <taxon>Bacilli</taxon>
        <taxon>Bacillales</taxon>
        <taxon>Paenibacillaceae</taxon>
        <taxon>Paenibacillus</taxon>
    </lineage>
</organism>
<keyword evidence="4" id="KW-1133">Transmembrane helix</keyword>
<dbReference type="Pfam" id="PF12833">
    <property type="entry name" value="HTH_18"/>
    <property type="match status" value="1"/>
</dbReference>
<keyword evidence="4" id="KW-0472">Membrane</keyword>
<dbReference type="Pfam" id="PF17853">
    <property type="entry name" value="GGDEF_2"/>
    <property type="match status" value="1"/>
</dbReference>
<reference evidence="6" key="1">
    <citation type="submission" date="2022-02" db="EMBL/GenBank/DDBJ databases">
        <title>Paenibacillus sp. MBLB1832 Whole Genome Shotgun Sequencing.</title>
        <authorList>
            <person name="Hwang C.Y."/>
            <person name="Cho E.-S."/>
            <person name="Seo M.-J."/>
        </authorList>
    </citation>
    <scope>NUCLEOTIDE SEQUENCE</scope>
    <source>
        <strain evidence="6">MBLB1832</strain>
    </source>
</reference>
<evidence type="ECO:0000256" key="1">
    <source>
        <dbReference type="ARBA" id="ARBA00023015"/>
    </source>
</evidence>
<evidence type="ECO:0000256" key="3">
    <source>
        <dbReference type="ARBA" id="ARBA00023163"/>
    </source>
</evidence>
<keyword evidence="7" id="KW-1185">Reference proteome</keyword>
<dbReference type="InterPro" id="IPR018062">
    <property type="entry name" value="HTH_AraC-typ_CS"/>
</dbReference>
<dbReference type="KEGG" id="proo:MJB10_03895"/>
<dbReference type="GO" id="GO:0003700">
    <property type="term" value="F:DNA-binding transcription factor activity"/>
    <property type="evidence" value="ECO:0007669"/>
    <property type="project" value="InterPro"/>
</dbReference>
<dbReference type="Proteomes" id="UP001304650">
    <property type="component" value="Chromosome"/>
</dbReference>
<gene>
    <name evidence="6" type="ORF">MJB10_03895</name>
</gene>
<dbReference type="InterPro" id="IPR041522">
    <property type="entry name" value="CdaR_GGDEF"/>
</dbReference>
<dbReference type="PROSITE" id="PS01124">
    <property type="entry name" value="HTH_ARAC_FAMILY_2"/>
    <property type="match status" value="1"/>
</dbReference>
<accession>A0AA96RLD1</accession>
<dbReference type="PROSITE" id="PS00041">
    <property type="entry name" value="HTH_ARAC_FAMILY_1"/>
    <property type="match status" value="1"/>
</dbReference>
<dbReference type="GO" id="GO:0043565">
    <property type="term" value="F:sequence-specific DNA binding"/>
    <property type="evidence" value="ECO:0007669"/>
    <property type="project" value="InterPro"/>
</dbReference>
<keyword evidence="1" id="KW-0805">Transcription regulation</keyword>
<dbReference type="InterPro" id="IPR018060">
    <property type="entry name" value="HTH_AraC"/>
</dbReference>
<evidence type="ECO:0000259" key="5">
    <source>
        <dbReference type="PROSITE" id="PS01124"/>
    </source>
</evidence>
<dbReference type="AlphaFoldDB" id="A0AA96RLD1"/>
<dbReference type="InterPro" id="IPR009057">
    <property type="entry name" value="Homeodomain-like_sf"/>
</dbReference>
<evidence type="ECO:0000313" key="7">
    <source>
        <dbReference type="Proteomes" id="UP001304650"/>
    </source>
</evidence>
<protein>
    <submittedName>
        <fullName evidence="6">Helix-turn-helix domain-containing protein</fullName>
    </submittedName>
</protein>
<dbReference type="RefSeq" id="WP_314801910.1">
    <property type="nucleotide sequence ID" value="NZ_CP130319.1"/>
</dbReference>
<dbReference type="EMBL" id="CP130319">
    <property type="protein sequence ID" value="WNR45289.1"/>
    <property type="molecule type" value="Genomic_DNA"/>
</dbReference>
<keyword evidence="4" id="KW-0812">Transmembrane</keyword>
<dbReference type="PANTHER" id="PTHR43280:SF2">
    <property type="entry name" value="HTH-TYPE TRANSCRIPTIONAL REGULATOR EXSA"/>
    <property type="match status" value="1"/>
</dbReference>
<feature type="transmembrane region" description="Helical" evidence="4">
    <location>
        <begin position="317"/>
        <end position="337"/>
    </location>
</feature>
<sequence length="795" mass="89620">MNMNEGASWRSRMTRLGGAVEGRFRSVFARILGSFILVILIPILGLGFLSYFVFAGALQTEVEKSNGLMLQKTYENVEQKMAELKQMMYQTVLTVNTSSYDVQRMSEVSKALARAESTNKFIKYIYVYYQDWDRILTPEGMYYKDFFYDEVYRYPGMDKGEWYRKLSQRSDFTILSTRAILINGTTEKDMITLLTSFPLFDEGLKGTLVVLVDEKELFSMLGSVRSGSGQSEMVILNAKNELISSTDPQLVNSGILTSHLLKKAGEGGVGENKPFEEELSGKRMSVSTFAAEVTDWKYIVFTSLDHITSKVRFVRNATFLLSFLLLVVGILVATRVARNFYRPIVDIMGLFASETAEGEGAPVFASMQGKSSDEFAFIRSHLNFVVEHNAKLRRSVDRGRKTAKDHFIRSLLLGQEAASDDADPDIQKAFSYPYYTAAAVLIHEKLDEDGTRRAAGMLAVKQEIVNLFESLASQERGLSALLTSVGPNNVSILLNFAEESLLRDRLSQLEGMLAELALAGRCTIAVCVGGMYEESQAVNRAYEEALKAQRFRLIEKDVQLIYYADSLGKYGSSAYVHYPAEMEKAMIGHLLSGDKSKALAALELVIEKNTQGNLTAEKLQSLHKELWRTVHKALERSGSSREQVFEGAQWMVPAGDAPSDLSELHDQLQDAYGHVCEWFYRQKESKNEKLKDQMLVFLQEHYNSDLSLDIVADRFGLHPKYVSRYFKDQTGINFVEYLSMVRIAKAKELLEREPDLKVNRIGELVGFVNTNTFIAAFKKQEGLTPGKFRELLIKS</sequence>
<name>A0AA96RLD1_9BACL</name>
<evidence type="ECO:0000313" key="6">
    <source>
        <dbReference type="EMBL" id="WNR45289.1"/>
    </source>
</evidence>
<keyword evidence="2" id="KW-0238">DNA-binding</keyword>
<evidence type="ECO:0000256" key="2">
    <source>
        <dbReference type="ARBA" id="ARBA00023125"/>
    </source>
</evidence>
<evidence type="ECO:0000256" key="4">
    <source>
        <dbReference type="SAM" id="Phobius"/>
    </source>
</evidence>
<feature type="transmembrane region" description="Helical" evidence="4">
    <location>
        <begin position="31"/>
        <end position="54"/>
    </location>
</feature>
<proteinExistence type="predicted"/>
<dbReference type="PANTHER" id="PTHR43280">
    <property type="entry name" value="ARAC-FAMILY TRANSCRIPTIONAL REGULATOR"/>
    <property type="match status" value="1"/>
</dbReference>
<dbReference type="Gene3D" id="1.10.10.60">
    <property type="entry name" value="Homeodomain-like"/>
    <property type="match status" value="2"/>
</dbReference>
<feature type="domain" description="HTH araC/xylS-type" evidence="5">
    <location>
        <begin position="692"/>
        <end position="791"/>
    </location>
</feature>
<keyword evidence="3" id="KW-0804">Transcription</keyword>